<organism evidence="1 2">
    <name type="scientific">Candidatus Dojkabacteria bacterium HGW-Dojkabacteria-1</name>
    <dbReference type="NCBI Taxonomy" id="2013761"/>
    <lineage>
        <taxon>Bacteria</taxon>
        <taxon>Candidatus Dojkabacteria</taxon>
    </lineage>
</organism>
<accession>A0A2N2F379</accession>
<evidence type="ECO:0000313" key="1">
    <source>
        <dbReference type="EMBL" id="PKN02627.1"/>
    </source>
</evidence>
<dbReference type="AlphaFoldDB" id="A0A2N2F379"/>
<comment type="caution">
    <text evidence="1">The sequence shown here is derived from an EMBL/GenBank/DDBJ whole genome shotgun (WGS) entry which is preliminary data.</text>
</comment>
<dbReference type="Proteomes" id="UP000233417">
    <property type="component" value="Unassembled WGS sequence"/>
</dbReference>
<reference evidence="1 2" key="1">
    <citation type="journal article" date="2017" name="ISME J.">
        <title>Potential for microbial H2 and metal transformations associated with novel bacteria and archaea in deep terrestrial subsurface sediments.</title>
        <authorList>
            <person name="Hernsdorf A.W."/>
            <person name="Amano Y."/>
            <person name="Miyakawa K."/>
            <person name="Ise K."/>
            <person name="Suzuki Y."/>
            <person name="Anantharaman K."/>
            <person name="Probst A."/>
            <person name="Burstein D."/>
            <person name="Thomas B.C."/>
            <person name="Banfield J.F."/>
        </authorList>
    </citation>
    <scope>NUCLEOTIDE SEQUENCE [LARGE SCALE GENOMIC DNA]</scope>
    <source>
        <strain evidence="1">HGW-Dojkabacteria-1</strain>
    </source>
</reference>
<protein>
    <recommendedName>
        <fullName evidence="3">SGNH hydrolase-type esterase domain-containing protein</fullName>
    </recommendedName>
</protein>
<dbReference type="EMBL" id="PHAO01000001">
    <property type="protein sequence ID" value="PKN02627.1"/>
    <property type="molecule type" value="Genomic_DNA"/>
</dbReference>
<dbReference type="InterPro" id="IPR036514">
    <property type="entry name" value="SGNH_hydro_sf"/>
</dbReference>
<evidence type="ECO:0000313" key="2">
    <source>
        <dbReference type="Proteomes" id="UP000233417"/>
    </source>
</evidence>
<gene>
    <name evidence="1" type="ORF">CVU76_01140</name>
</gene>
<proteinExistence type="predicted"/>
<evidence type="ECO:0008006" key="3">
    <source>
        <dbReference type="Google" id="ProtNLM"/>
    </source>
</evidence>
<dbReference type="Gene3D" id="3.40.50.1110">
    <property type="entry name" value="SGNH hydrolase"/>
    <property type="match status" value="1"/>
</dbReference>
<sequence length="230" mass="27368">MFGLFRKREKILLYTDSRGDNIPGQLDYDHYGVLLSKRYKVEKYLCPEKWTTTLDFLDLVQKKDLNKYDFVILHTGIVDHSPRHQKIANENIYPDKKQIFDKIFGEEIIKGYLSKDFGLEYEGDKTINLYSLDMAERYLIPELNKIPNLIWISSNKIVPNWNGNYWKERPKNIRLIEEYSNLFISKLGGEKVINLMTWSEEEIKKYTFDNMHPNKAGSDYILRQIEKKIN</sequence>
<name>A0A2N2F379_9BACT</name>